<comment type="caution">
    <text evidence="2">The sequence shown here is derived from an EMBL/GenBank/DDBJ whole genome shotgun (WGS) entry which is preliminary data.</text>
</comment>
<dbReference type="AlphaFoldDB" id="A0A0F9RRT8"/>
<name>A0A0F9RRT8_9ZZZZ</name>
<sequence>MKVVNITKDIYDVYIGRGSKWGNPFIIGKDGNREEVISKYEAYFMAHLSLIDDLPELEGKILGCFCKPQDCHGDILVRMVEDKIWKK</sequence>
<gene>
    <name evidence="2" type="ORF">LCGC14_0544210</name>
</gene>
<dbReference type="Pfam" id="PF14216">
    <property type="entry name" value="DUF4326"/>
    <property type="match status" value="1"/>
</dbReference>
<accession>A0A0F9RRT8</accession>
<evidence type="ECO:0000313" key="2">
    <source>
        <dbReference type="EMBL" id="KKN59195.1"/>
    </source>
</evidence>
<feature type="domain" description="DUF4326" evidence="1">
    <location>
        <begin position="3"/>
        <end position="77"/>
    </location>
</feature>
<reference evidence="2" key="1">
    <citation type="journal article" date="2015" name="Nature">
        <title>Complex archaea that bridge the gap between prokaryotes and eukaryotes.</title>
        <authorList>
            <person name="Spang A."/>
            <person name="Saw J.H."/>
            <person name="Jorgensen S.L."/>
            <person name="Zaremba-Niedzwiedzka K."/>
            <person name="Martijn J."/>
            <person name="Lind A.E."/>
            <person name="van Eijk R."/>
            <person name="Schleper C."/>
            <person name="Guy L."/>
            <person name="Ettema T.J."/>
        </authorList>
    </citation>
    <scope>NUCLEOTIDE SEQUENCE</scope>
</reference>
<dbReference type="InterPro" id="IPR025475">
    <property type="entry name" value="DUF4326"/>
</dbReference>
<protein>
    <recommendedName>
        <fullName evidence="1">DUF4326 domain-containing protein</fullName>
    </recommendedName>
</protein>
<dbReference type="EMBL" id="LAZR01000734">
    <property type="protein sequence ID" value="KKN59195.1"/>
    <property type="molecule type" value="Genomic_DNA"/>
</dbReference>
<organism evidence="2">
    <name type="scientific">marine sediment metagenome</name>
    <dbReference type="NCBI Taxonomy" id="412755"/>
    <lineage>
        <taxon>unclassified sequences</taxon>
        <taxon>metagenomes</taxon>
        <taxon>ecological metagenomes</taxon>
    </lineage>
</organism>
<proteinExistence type="predicted"/>
<evidence type="ECO:0000259" key="1">
    <source>
        <dbReference type="Pfam" id="PF14216"/>
    </source>
</evidence>